<keyword evidence="2" id="KW-0812">Transmembrane</keyword>
<dbReference type="OrthoDB" id="2498976at2759"/>
<name>A0A5B0SJY6_PUCGR</name>
<sequence length="300" mass="33604">MFHSSSEDRTDKFNWASNLSLVGVLEQHGSRWAVFSVALSLVLALPSVDGKTHRTDLPDNGFRFLPPDVEKVIPSSVPLLFDRASEVEGNPSALTNSFIAFSTVLPIMAVLLAVLSWKRRRKDRELYESVLQTYHTRKELLNRAERLNVDVYEKNTQHQQWTSIQFPPQTESGPELRDSRRGNENQSSKNERNARPMQPPNATVANQCPEVAVSIPPLPQDVLETTIAAECILPLPTGSDPPGSAMQSGKRTPSENSSPQDKPNLPDHEIEDFPIPTNRKTKVDSIIVYCEKQKKLSRES</sequence>
<proteinExistence type="predicted"/>
<protein>
    <recommendedName>
        <fullName evidence="7">Transmembrane protein</fullName>
    </recommendedName>
</protein>
<feature type="compositionally biased region" description="Basic and acidic residues" evidence="1">
    <location>
        <begin position="174"/>
        <end position="194"/>
    </location>
</feature>
<keyword evidence="5" id="KW-1185">Reference proteome</keyword>
<dbReference type="EMBL" id="VSWC01000170">
    <property type="protein sequence ID" value="KAA1071324.1"/>
    <property type="molecule type" value="Genomic_DNA"/>
</dbReference>
<dbReference type="Proteomes" id="UP000324748">
    <property type="component" value="Unassembled WGS sequence"/>
</dbReference>
<evidence type="ECO:0000313" key="5">
    <source>
        <dbReference type="Proteomes" id="UP000324748"/>
    </source>
</evidence>
<accession>A0A5B0SJY6</accession>
<organism evidence="4 6">
    <name type="scientific">Puccinia graminis f. sp. tritici</name>
    <dbReference type="NCBI Taxonomy" id="56615"/>
    <lineage>
        <taxon>Eukaryota</taxon>
        <taxon>Fungi</taxon>
        <taxon>Dikarya</taxon>
        <taxon>Basidiomycota</taxon>
        <taxon>Pucciniomycotina</taxon>
        <taxon>Pucciniomycetes</taxon>
        <taxon>Pucciniales</taxon>
        <taxon>Pucciniaceae</taxon>
        <taxon>Puccinia</taxon>
    </lineage>
</organism>
<evidence type="ECO:0000313" key="4">
    <source>
        <dbReference type="EMBL" id="KAA1136924.1"/>
    </source>
</evidence>
<feature type="compositionally biased region" description="Polar residues" evidence="1">
    <location>
        <begin position="158"/>
        <end position="172"/>
    </location>
</feature>
<dbReference type="EMBL" id="VDEP01000015">
    <property type="protein sequence ID" value="KAA1136924.1"/>
    <property type="molecule type" value="Genomic_DNA"/>
</dbReference>
<dbReference type="AlphaFoldDB" id="A0A5B0SJY6"/>
<evidence type="ECO:0000256" key="2">
    <source>
        <dbReference type="SAM" id="Phobius"/>
    </source>
</evidence>
<dbReference type="Proteomes" id="UP000325313">
    <property type="component" value="Unassembled WGS sequence"/>
</dbReference>
<feature type="region of interest" description="Disordered" evidence="1">
    <location>
        <begin position="158"/>
        <end position="203"/>
    </location>
</feature>
<keyword evidence="2" id="KW-1133">Transmembrane helix</keyword>
<reference evidence="5 6" key="1">
    <citation type="submission" date="2019-05" db="EMBL/GenBank/DDBJ databases">
        <title>Emergence of the Ug99 lineage of the wheat stem rust pathogen through somatic hybridization.</title>
        <authorList>
            <person name="Li F."/>
            <person name="Upadhyaya N.M."/>
            <person name="Sperschneider J."/>
            <person name="Matny O."/>
            <person name="Nguyen-Phuc H."/>
            <person name="Mago R."/>
            <person name="Raley C."/>
            <person name="Miller M.E."/>
            <person name="Silverstein K.A.T."/>
            <person name="Henningsen E."/>
            <person name="Hirsch C.D."/>
            <person name="Visser B."/>
            <person name="Pretorius Z.A."/>
            <person name="Steffenson B.J."/>
            <person name="Schwessinger B."/>
            <person name="Dodds P.N."/>
            <person name="Figueroa M."/>
        </authorList>
    </citation>
    <scope>NUCLEOTIDE SEQUENCE [LARGE SCALE GENOMIC DNA]</scope>
    <source>
        <strain evidence="3">21-0</strain>
        <strain evidence="4 6">Ug99</strain>
    </source>
</reference>
<feature type="compositionally biased region" description="Polar residues" evidence="1">
    <location>
        <begin position="245"/>
        <end position="261"/>
    </location>
</feature>
<gene>
    <name evidence="3" type="ORF">PGT21_003545</name>
    <name evidence="4" type="ORF">PGTUg99_005812</name>
</gene>
<evidence type="ECO:0000313" key="3">
    <source>
        <dbReference type="EMBL" id="KAA1071324.1"/>
    </source>
</evidence>
<evidence type="ECO:0000313" key="6">
    <source>
        <dbReference type="Proteomes" id="UP000325313"/>
    </source>
</evidence>
<comment type="caution">
    <text evidence="4">The sequence shown here is derived from an EMBL/GenBank/DDBJ whole genome shotgun (WGS) entry which is preliminary data.</text>
</comment>
<feature type="transmembrane region" description="Helical" evidence="2">
    <location>
        <begin position="98"/>
        <end position="117"/>
    </location>
</feature>
<evidence type="ECO:0000256" key="1">
    <source>
        <dbReference type="SAM" id="MobiDB-lite"/>
    </source>
</evidence>
<evidence type="ECO:0008006" key="7">
    <source>
        <dbReference type="Google" id="ProtNLM"/>
    </source>
</evidence>
<feature type="region of interest" description="Disordered" evidence="1">
    <location>
        <begin position="233"/>
        <end position="278"/>
    </location>
</feature>
<keyword evidence="2" id="KW-0472">Membrane</keyword>